<keyword evidence="1" id="KW-0732">Signal</keyword>
<dbReference type="Proteomes" id="UP000245535">
    <property type="component" value="Unassembled WGS sequence"/>
</dbReference>
<feature type="chain" id="PRO_5016344123" evidence="1">
    <location>
        <begin position="23"/>
        <end position="268"/>
    </location>
</feature>
<evidence type="ECO:0000313" key="4">
    <source>
        <dbReference type="Proteomes" id="UP000245535"/>
    </source>
</evidence>
<feature type="domain" description="DUF4412" evidence="2">
    <location>
        <begin position="69"/>
        <end position="176"/>
    </location>
</feature>
<evidence type="ECO:0000313" key="3">
    <source>
        <dbReference type="EMBL" id="PWJ42732.1"/>
    </source>
</evidence>
<keyword evidence="4" id="KW-1185">Reference proteome</keyword>
<protein>
    <submittedName>
        <fullName evidence="3">Uncharacterized protein DUF4412</fullName>
    </submittedName>
</protein>
<name>A0A315ZBP9_SEDFL</name>
<gene>
    <name evidence="3" type="ORF">BC781_102277</name>
</gene>
<dbReference type="EMBL" id="QGDO01000002">
    <property type="protein sequence ID" value="PWJ42732.1"/>
    <property type="molecule type" value="Genomic_DNA"/>
</dbReference>
<dbReference type="Pfam" id="PF14371">
    <property type="entry name" value="DUF4412"/>
    <property type="match status" value="1"/>
</dbReference>
<comment type="caution">
    <text evidence="3">The sequence shown here is derived from an EMBL/GenBank/DDBJ whole genome shotgun (WGS) entry which is preliminary data.</text>
</comment>
<organism evidence="3 4">
    <name type="scientific">Sediminitomix flava</name>
    <dbReference type="NCBI Taxonomy" id="379075"/>
    <lineage>
        <taxon>Bacteria</taxon>
        <taxon>Pseudomonadati</taxon>
        <taxon>Bacteroidota</taxon>
        <taxon>Cytophagia</taxon>
        <taxon>Cytophagales</taxon>
        <taxon>Flammeovirgaceae</taxon>
        <taxon>Sediminitomix</taxon>
    </lineage>
</organism>
<accession>A0A315ZBP9</accession>
<sequence>MRKLIICSLLVGCMAFGFTSYAQDPQGDAYGYRAGLRDASSEVRDNYNFDLMLLYEFVSQTQGRKESTELKYWVNKKHPYFAAEIPERTEDTNTEVVTVFDHDKEQMVSFSEDRGNKRAMVLPLDPSQKKKKDLFDEEAFNRRFKATGKTRKINNYKCEEYIAEDDEGKVSVWLTEVEFEIGILPGSMQKKEEIKKAFGKDKPVLFMEMSFEDKTSGEKGQIIIKDIEKSEKEISSTDYRVLGLDKEMYDEFKKMLPEQEQENQTEND</sequence>
<feature type="signal peptide" evidence="1">
    <location>
        <begin position="1"/>
        <end position="22"/>
    </location>
</feature>
<proteinExistence type="predicted"/>
<dbReference type="InterPro" id="IPR025524">
    <property type="entry name" value="DUF4412"/>
</dbReference>
<dbReference type="AlphaFoldDB" id="A0A315ZBP9"/>
<evidence type="ECO:0000256" key="1">
    <source>
        <dbReference type="SAM" id="SignalP"/>
    </source>
</evidence>
<dbReference type="RefSeq" id="WP_109616859.1">
    <property type="nucleotide sequence ID" value="NZ_QGDO01000002.1"/>
</dbReference>
<evidence type="ECO:0000259" key="2">
    <source>
        <dbReference type="Pfam" id="PF14371"/>
    </source>
</evidence>
<dbReference type="OrthoDB" id="1524221at2"/>
<reference evidence="3 4" key="1">
    <citation type="submission" date="2018-03" db="EMBL/GenBank/DDBJ databases">
        <title>Genomic Encyclopedia of Archaeal and Bacterial Type Strains, Phase II (KMG-II): from individual species to whole genera.</title>
        <authorList>
            <person name="Goeker M."/>
        </authorList>
    </citation>
    <scope>NUCLEOTIDE SEQUENCE [LARGE SCALE GENOMIC DNA]</scope>
    <source>
        <strain evidence="3 4">DSM 28229</strain>
    </source>
</reference>